<keyword evidence="1" id="KW-0805">Transcription regulation</keyword>
<dbReference type="InterPro" id="IPR050109">
    <property type="entry name" value="HTH-type_TetR-like_transc_reg"/>
</dbReference>
<dbReference type="PROSITE" id="PS50977">
    <property type="entry name" value="HTH_TETR_2"/>
    <property type="match status" value="1"/>
</dbReference>
<evidence type="ECO:0000256" key="2">
    <source>
        <dbReference type="ARBA" id="ARBA00023125"/>
    </source>
</evidence>
<dbReference type="InterPro" id="IPR049445">
    <property type="entry name" value="TetR_SbtR-like_C"/>
</dbReference>
<evidence type="ECO:0000256" key="4">
    <source>
        <dbReference type="PROSITE-ProRule" id="PRU00335"/>
    </source>
</evidence>
<dbReference type="PRINTS" id="PR00455">
    <property type="entry name" value="HTHTETR"/>
</dbReference>
<dbReference type="Pfam" id="PF21597">
    <property type="entry name" value="TetR_C_43"/>
    <property type="match status" value="1"/>
</dbReference>
<feature type="domain" description="HTH tetR-type" evidence="6">
    <location>
        <begin position="27"/>
        <end position="86"/>
    </location>
</feature>
<evidence type="ECO:0000259" key="6">
    <source>
        <dbReference type="PROSITE" id="PS50977"/>
    </source>
</evidence>
<keyword evidence="3" id="KW-0804">Transcription</keyword>
<evidence type="ECO:0000256" key="5">
    <source>
        <dbReference type="SAM" id="MobiDB-lite"/>
    </source>
</evidence>
<comment type="caution">
    <text evidence="7">The sequence shown here is derived from an EMBL/GenBank/DDBJ whole genome shotgun (WGS) entry which is preliminary data.</text>
</comment>
<feature type="region of interest" description="Disordered" evidence="5">
    <location>
        <begin position="1"/>
        <end position="29"/>
    </location>
</feature>
<name>A0ABN2Z3X4_9ACTN</name>
<dbReference type="Gene3D" id="1.10.357.10">
    <property type="entry name" value="Tetracycline Repressor, domain 2"/>
    <property type="match status" value="1"/>
</dbReference>
<dbReference type="InterPro" id="IPR036271">
    <property type="entry name" value="Tet_transcr_reg_TetR-rel_C_sf"/>
</dbReference>
<dbReference type="Pfam" id="PF00440">
    <property type="entry name" value="TetR_N"/>
    <property type="match status" value="1"/>
</dbReference>
<protein>
    <submittedName>
        <fullName evidence="7">TetR/AcrR family transcriptional regulator</fullName>
    </submittedName>
</protein>
<dbReference type="RefSeq" id="WP_344291835.1">
    <property type="nucleotide sequence ID" value="NZ_BAAAPF010000174.1"/>
</dbReference>
<dbReference type="EMBL" id="BAAAPF010000174">
    <property type="protein sequence ID" value="GAA2136399.1"/>
    <property type="molecule type" value="Genomic_DNA"/>
</dbReference>
<evidence type="ECO:0000256" key="3">
    <source>
        <dbReference type="ARBA" id="ARBA00023163"/>
    </source>
</evidence>
<keyword evidence="2 4" id="KW-0238">DNA-binding</keyword>
<dbReference type="Proteomes" id="UP001500443">
    <property type="component" value="Unassembled WGS sequence"/>
</dbReference>
<evidence type="ECO:0000313" key="7">
    <source>
        <dbReference type="EMBL" id="GAA2136399.1"/>
    </source>
</evidence>
<proteinExistence type="predicted"/>
<reference evidence="7 8" key="1">
    <citation type="journal article" date="2019" name="Int. J. Syst. Evol. Microbiol.">
        <title>The Global Catalogue of Microorganisms (GCM) 10K type strain sequencing project: providing services to taxonomists for standard genome sequencing and annotation.</title>
        <authorList>
            <consortium name="The Broad Institute Genomics Platform"/>
            <consortium name="The Broad Institute Genome Sequencing Center for Infectious Disease"/>
            <person name="Wu L."/>
            <person name="Ma J."/>
        </authorList>
    </citation>
    <scope>NUCLEOTIDE SEQUENCE [LARGE SCALE GENOMIC DNA]</scope>
    <source>
        <strain evidence="7 8">JCM 15481</strain>
    </source>
</reference>
<sequence length="226" mass="24888">MGTGKGATLPGQRQQRQRQPRLRADASRNRERIIDAAREAFVEWGPDVPLDEIARRAGVGNATVYRHFADRRELILQVTLESMRRVTALAEAALTDDGTEPFEALRRFVHRGADERIGSLCPLLADGFDAAAPEVVDTRNRLDTALEDLMARARADGTLRDDVGVGDLMVALAQLTRPLPGLECGVEFDTYVHRHLALFVDGLMNPARSTLSGSAATFETLRRRGT</sequence>
<dbReference type="InterPro" id="IPR001647">
    <property type="entry name" value="HTH_TetR"/>
</dbReference>
<feature type="DNA-binding region" description="H-T-H motif" evidence="4">
    <location>
        <begin position="49"/>
        <end position="68"/>
    </location>
</feature>
<keyword evidence="8" id="KW-1185">Reference proteome</keyword>
<organism evidence="7 8">
    <name type="scientific">Streptomyces synnematoformans</name>
    <dbReference type="NCBI Taxonomy" id="415721"/>
    <lineage>
        <taxon>Bacteria</taxon>
        <taxon>Bacillati</taxon>
        <taxon>Actinomycetota</taxon>
        <taxon>Actinomycetes</taxon>
        <taxon>Kitasatosporales</taxon>
        <taxon>Streptomycetaceae</taxon>
        <taxon>Streptomyces</taxon>
    </lineage>
</organism>
<evidence type="ECO:0000313" key="8">
    <source>
        <dbReference type="Proteomes" id="UP001500443"/>
    </source>
</evidence>
<dbReference type="InterPro" id="IPR009057">
    <property type="entry name" value="Homeodomain-like_sf"/>
</dbReference>
<dbReference type="PANTHER" id="PTHR30055">
    <property type="entry name" value="HTH-TYPE TRANSCRIPTIONAL REGULATOR RUTR"/>
    <property type="match status" value="1"/>
</dbReference>
<dbReference type="SUPFAM" id="SSF48498">
    <property type="entry name" value="Tetracyclin repressor-like, C-terminal domain"/>
    <property type="match status" value="1"/>
</dbReference>
<evidence type="ECO:0000256" key="1">
    <source>
        <dbReference type="ARBA" id="ARBA00023015"/>
    </source>
</evidence>
<gene>
    <name evidence="7" type="ORF">GCM10009802_45220</name>
</gene>
<accession>A0ABN2Z3X4</accession>
<dbReference type="PANTHER" id="PTHR30055:SF234">
    <property type="entry name" value="HTH-TYPE TRANSCRIPTIONAL REGULATOR BETI"/>
    <property type="match status" value="1"/>
</dbReference>
<dbReference type="SUPFAM" id="SSF46689">
    <property type="entry name" value="Homeodomain-like"/>
    <property type="match status" value="1"/>
</dbReference>